<dbReference type="GO" id="GO:0016779">
    <property type="term" value="F:nucleotidyltransferase activity"/>
    <property type="evidence" value="ECO:0007669"/>
    <property type="project" value="UniProtKB-KW"/>
</dbReference>
<name>A0A5A7R5H2_STRAF</name>
<feature type="region of interest" description="Disordered" evidence="1">
    <location>
        <begin position="298"/>
        <end position="319"/>
    </location>
</feature>
<proteinExistence type="predicted"/>
<feature type="region of interest" description="Disordered" evidence="1">
    <location>
        <begin position="344"/>
        <end position="383"/>
    </location>
</feature>
<feature type="compositionally biased region" description="Polar residues" evidence="1">
    <location>
        <begin position="310"/>
        <end position="319"/>
    </location>
</feature>
<feature type="compositionally biased region" description="Polar residues" evidence="1">
    <location>
        <begin position="216"/>
        <end position="274"/>
    </location>
</feature>
<dbReference type="Proteomes" id="UP000325081">
    <property type="component" value="Unassembled WGS sequence"/>
</dbReference>
<evidence type="ECO:0000313" key="3">
    <source>
        <dbReference type="Proteomes" id="UP000325081"/>
    </source>
</evidence>
<gene>
    <name evidence="2" type="ORF">STAS_28992</name>
</gene>
<dbReference type="EMBL" id="BKCP01009737">
    <property type="protein sequence ID" value="GER51594.1"/>
    <property type="molecule type" value="Genomic_DNA"/>
</dbReference>
<keyword evidence="2" id="KW-0548">Nucleotidyltransferase</keyword>
<evidence type="ECO:0000256" key="1">
    <source>
        <dbReference type="SAM" id="MobiDB-lite"/>
    </source>
</evidence>
<reference evidence="3" key="1">
    <citation type="journal article" date="2019" name="Curr. Biol.">
        <title>Genome Sequence of Striga asiatica Provides Insight into the Evolution of Plant Parasitism.</title>
        <authorList>
            <person name="Yoshida S."/>
            <person name="Kim S."/>
            <person name="Wafula E.K."/>
            <person name="Tanskanen J."/>
            <person name="Kim Y.M."/>
            <person name="Honaas L."/>
            <person name="Yang Z."/>
            <person name="Spallek T."/>
            <person name="Conn C.E."/>
            <person name="Ichihashi Y."/>
            <person name="Cheong K."/>
            <person name="Cui S."/>
            <person name="Der J.P."/>
            <person name="Gundlach H."/>
            <person name="Jiao Y."/>
            <person name="Hori C."/>
            <person name="Ishida J.K."/>
            <person name="Kasahara H."/>
            <person name="Kiba T."/>
            <person name="Kim M.S."/>
            <person name="Koo N."/>
            <person name="Laohavisit A."/>
            <person name="Lee Y.H."/>
            <person name="Lumba S."/>
            <person name="McCourt P."/>
            <person name="Mortimer J.C."/>
            <person name="Mutuku J.M."/>
            <person name="Nomura T."/>
            <person name="Sasaki-Sekimoto Y."/>
            <person name="Seto Y."/>
            <person name="Wang Y."/>
            <person name="Wakatake T."/>
            <person name="Sakakibara H."/>
            <person name="Demura T."/>
            <person name="Yamaguchi S."/>
            <person name="Yoneyama K."/>
            <person name="Manabe R.I."/>
            <person name="Nelson D.C."/>
            <person name="Schulman A.H."/>
            <person name="Timko M.P."/>
            <person name="dePamphilis C.W."/>
            <person name="Choi D."/>
            <person name="Shirasu K."/>
        </authorList>
    </citation>
    <scope>NUCLEOTIDE SEQUENCE [LARGE SCALE GENOMIC DNA]</scope>
    <source>
        <strain evidence="3">cv. UVA1</strain>
    </source>
</reference>
<accession>A0A5A7R5H2</accession>
<sequence length="383" mass="42300">MRVPGDRTSLCASGVVRVRDARWARLTCVRVGHWRDSRGSVCRCAGRHWGSCSLLGCHRVVRDRAGVASHWSCRSLVENWYIVWNLRGWPSAARAVLHRPPDLPSGRPLAGNDDERIRRGPGAATCRIMSAIHIYFEMVSVMTVNKSVSPSIAVLRRCLHKTPQFSFLASCNGELGFTFQINTLEDPICYMDSSTGIGHGLYVKYMQLFFTKPRSPKSTSHTAPAPQSSLKSSRSQTEGSNQIVVMQGESPQLQNQETEASTSIQDNNRPSNLPITALIPVPDRDLDLHKSSTHMPLITARGSSDAPFPKSTSDIKQPDTSANANLQMMETSKAMEIEGAEVDEHIATSTPAYKSGLWDSQNLEKEQNQGWETSKRASPSNSH</sequence>
<keyword evidence="3" id="KW-1185">Reference proteome</keyword>
<organism evidence="2 3">
    <name type="scientific">Striga asiatica</name>
    <name type="common">Asiatic witchweed</name>
    <name type="synonym">Buchnera asiatica</name>
    <dbReference type="NCBI Taxonomy" id="4170"/>
    <lineage>
        <taxon>Eukaryota</taxon>
        <taxon>Viridiplantae</taxon>
        <taxon>Streptophyta</taxon>
        <taxon>Embryophyta</taxon>
        <taxon>Tracheophyta</taxon>
        <taxon>Spermatophyta</taxon>
        <taxon>Magnoliopsida</taxon>
        <taxon>eudicotyledons</taxon>
        <taxon>Gunneridae</taxon>
        <taxon>Pentapetalae</taxon>
        <taxon>asterids</taxon>
        <taxon>lamiids</taxon>
        <taxon>Lamiales</taxon>
        <taxon>Orobanchaceae</taxon>
        <taxon>Buchnereae</taxon>
        <taxon>Striga</taxon>
    </lineage>
</organism>
<evidence type="ECO:0000313" key="2">
    <source>
        <dbReference type="EMBL" id="GER51594.1"/>
    </source>
</evidence>
<keyword evidence="2" id="KW-0808">Transferase</keyword>
<feature type="compositionally biased region" description="Polar residues" evidence="1">
    <location>
        <begin position="368"/>
        <end position="383"/>
    </location>
</feature>
<protein>
    <submittedName>
        <fullName evidence="2">2-phospho-L-lactate guanylyltransferase</fullName>
    </submittedName>
</protein>
<feature type="region of interest" description="Disordered" evidence="1">
    <location>
        <begin position="214"/>
        <end position="277"/>
    </location>
</feature>
<comment type="caution">
    <text evidence="2">The sequence shown here is derived from an EMBL/GenBank/DDBJ whole genome shotgun (WGS) entry which is preliminary data.</text>
</comment>
<dbReference type="AlphaFoldDB" id="A0A5A7R5H2"/>